<evidence type="ECO:0000256" key="10">
    <source>
        <dbReference type="SAM" id="MobiDB-lite"/>
    </source>
</evidence>
<name>A0A9P9EFY1_9HYPO</name>
<comment type="cofactor">
    <cofactor evidence="1">
        <name>Zn(2+)</name>
        <dbReference type="ChEBI" id="CHEBI:29105"/>
    </cofactor>
</comment>
<dbReference type="FunFam" id="3.20.20.140:FF:000017">
    <property type="entry name" value="Adenosine deaminase 2"/>
    <property type="match status" value="1"/>
</dbReference>
<evidence type="ECO:0000256" key="2">
    <source>
        <dbReference type="ARBA" id="ARBA00004613"/>
    </source>
</evidence>
<feature type="compositionally biased region" description="Basic and acidic residues" evidence="10">
    <location>
        <begin position="1"/>
        <end position="21"/>
    </location>
</feature>
<evidence type="ECO:0000256" key="6">
    <source>
        <dbReference type="ARBA" id="ARBA00022723"/>
    </source>
</evidence>
<dbReference type="GO" id="GO:0006154">
    <property type="term" value="P:adenosine catabolic process"/>
    <property type="evidence" value="ECO:0007669"/>
    <property type="project" value="TreeGrafter"/>
</dbReference>
<evidence type="ECO:0000256" key="8">
    <source>
        <dbReference type="ARBA" id="ARBA00022801"/>
    </source>
</evidence>
<dbReference type="AlphaFoldDB" id="A0A9P9EFY1"/>
<comment type="caution">
    <text evidence="12">The sequence shown here is derived from an EMBL/GenBank/DDBJ whole genome shotgun (WGS) entry which is preliminary data.</text>
</comment>
<evidence type="ECO:0000256" key="3">
    <source>
        <dbReference type="ARBA" id="ARBA00006083"/>
    </source>
</evidence>
<dbReference type="PANTHER" id="PTHR11409:SF37">
    <property type="entry name" value="ADENOSINE DEAMINASE DOMAIN-CONTAINING PROTEIN"/>
    <property type="match status" value="1"/>
</dbReference>
<comment type="subcellular location">
    <subcellularLocation>
        <location evidence="2">Secreted</location>
    </subcellularLocation>
</comment>
<dbReference type="Proteomes" id="UP000738349">
    <property type="component" value="Unassembled WGS sequence"/>
</dbReference>
<feature type="domain" description="Adenosine deaminase" evidence="11">
    <location>
        <begin position="284"/>
        <end position="598"/>
    </location>
</feature>
<keyword evidence="5" id="KW-0964">Secreted</keyword>
<feature type="region of interest" description="Disordered" evidence="10">
    <location>
        <begin position="1"/>
        <end position="23"/>
    </location>
</feature>
<dbReference type="GO" id="GO:0046872">
    <property type="term" value="F:metal ion binding"/>
    <property type="evidence" value="ECO:0007669"/>
    <property type="project" value="UniProtKB-KW"/>
</dbReference>
<comment type="catalytic activity">
    <reaction evidence="9">
        <text>adenosine + H2O + H(+) = inosine + NH4(+)</text>
        <dbReference type="Rhea" id="RHEA:24408"/>
        <dbReference type="ChEBI" id="CHEBI:15377"/>
        <dbReference type="ChEBI" id="CHEBI:15378"/>
        <dbReference type="ChEBI" id="CHEBI:16335"/>
        <dbReference type="ChEBI" id="CHEBI:17596"/>
        <dbReference type="ChEBI" id="CHEBI:28938"/>
        <dbReference type="EC" id="3.5.4.4"/>
    </reaction>
</comment>
<dbReference type="GO" id="GO:0004000">
    <property type="term" value="F:adenosine deaminase activity"/>
    <property type="evidence" value="ECO:0007669"/>
    <property type="project" value="TreeGrafter"/>
</dbReference>
<reference evidence="12" key="1">
    <citation type="journal article" date="2021" name="Nat. Commun.">
        <title>Genetic determinants of endophytism in the Arabidopsis root mycobiome.</title>
        <authorList>
            <person name="Mesny F."/>
            <person name="Miyauchi S."/>
            <person name="Thiergart T."/>
            <person name="Pickel B."/>
            <person name="Atanasova L."/>
            <person name="Karlsson M."/>
            <person name="Huettel B."/>
            <person name="Barry K.W."/>
            <person name="Haridas S."/>
            <person name="Chen C."/>
            <person name="Bauer D."/>
            <person name="Andreopoulos W."/>
            <person name="Pangilinan J."/>
            <person name="LaButti K."/>
            <person name="Riley R."/>
            <person name="Lipzen A."/>
            <person name="Clum A."/>
            <person name="Drula E."/>
            <person name="Henrissat B."/>
            <person name="Kohler A."/>
            <person name="Grigoriev I.V."/>
            <person name="Martin F.M."/>
            <person name="Hacquard S."/>
        </authorList>
    </citation>
    <scope>NUCLEOTIDE SEQUENCE</scope>
    <source>
        <strain evidence="12">MPI-CAGE-AT-0147</strain>
    </source>
</reference>
<evidence type="ECO:0000256" key="1">
    <source>
        <dbReference type="ARBA" id="ARBA00001947"/>
    </source>
</evidence>
<evidence type="ECO:0000256" key="4">
    <source>
        <dbReference type="ARBA" id="ARBA00012784"/>
    </source>
</evidence>
<dbReference type="Pfam" id="PF00962">
    <property type="entry name" value="A_deaminase"/>
    <property type="match status" value="1"/>
</dbReference>
<sequence>MSAICSRRDSTEGDQPDDKTKGTTPLATMARFLRSAKKLPGPRCTLQREEVAARSLIDAHDADIAAALGLDQPIWDGINPDSGYDSVDQYNALRSQLLDREKILGFDFSCRKQSSSNERHAEAIIQRLKREDRSGIYDTAPPRTGFGGQTHARFAGDHFLSNLPLINQTALFNVARHMPKGAHLHIHFNACLAPNVLLSIAESMDRMFITSSIPLVPDDGYASYDFCKIQFSLMSPEKEKPGDLFSAKYESRQTMKFQHFLKSFPKHYTKFTAKEWLLNKLMFDEQETYNHLQTAAGAWEKFNGRTRMMKGLFNYETAYRKYTRLCLEDFIKDNIQYAEIRPNFMANNQLYHDDGTGPIDNWGIMNIIINEVEAFQADMVREKKSFGGLKVIYCTPRSFQPQNVKAALDECREFKKRWPQWIAGFDLVGEEAKGRPLKDFAKELIEFQELCRKDGLDIPFLFHCGETLDMGTETDANLVDALLLNSKRIGHGFALAKHPYIMQHMKERNICLELCPISNEILGLTPRVSSHAMYQLLANNVHCTVSSDNGTFFRSSLSHDFYQVMVGKDDMGLYGWKQLILWSLQHSCLDAEESEKIMGLWESQWEEFIKWLIATHDQDAGSK</sequence>
<dbReference type="OrthoDB" id="7202371at2759"/>
<dbReference type="EC" id="3.5.4.4" evidence="4"/>
<dbReference type="InterPro" id="IPR006330">
    <property type="entry name" value="Ado/ade_deaminase"/>
</dbReference>
<dbReference type="GO" id="GO:0046103">
    <property type="term" value="P:inosine biosynthetic process"/>
    <property type="evidence" value="ECO:0007669"/>
    <property type="project" value="TreeGrafter"/>
</dbReference>
<keyword evidence="6" id="KW-0479">Metal-binding</keyword>
<gene>
    <name evidence="12" type="ORF">EDB81DRAFT_692848</name>
</gene>
<keyword evidence="7" id="KW-0732">Signal</keyword>
<evidence type="ECO:0000313" key="12">
    <source>
        <dbReference type="EMBL" id="KAH7137565.1"/>
    </source>
</evidence>
<evidence type="ECO:0000256" key="9">
    <source>
        <dbReference type="ARBA" id="ARBA00047764"/>
    </source>
</evidence>
<keyword evidence="8" id="KW-0378">Hydrolase</keyword>
<evidence type="ECO:0000313" key="13">
    <source>
        <dbReference type="Proteomes" id="UP000738349"/>
    </source>
</evidence>
<evidence type="ECO:0000259" key="11">
    <source>
        <dbReference type="Pfam" id="PF00962"/>
    </source>
</evidence>
<protein>
    <recommendedName>
        <fullName evidence="4">adenosine deaminase</fullName>
        <ecNumber evidence="4">3.5.4.4</ecNumber>
    </recommendedName>
</protein>
<dbReference type="PANTHER" id="PTHR11409">
    <property type="entry name" value="ADENOSINE DEAMINASE"/>
    <property type="match status" value="1"/>
</dbReference>
<dbReference type="Gene3D" id="3.20.20.140">
    <property type="entry name" value="Metal-dependent hydrolases"/>
    <property type="match status" value="1"/>
</dbReference>
<proteinExistence type="inferred from homology"/>
<comment type="similarity">
    <text evidence="3">Belongs to the metallo-dependent hydrolases superfamily. Adenosine and AMP deaminases family. ADGF subfamily.</text>
</comment>
<dbReference type="GO" id="GO:0005576">
    <property type="term" value="C:extracellular region"/>
    <property type="evidence" value="ECO:0007669"/>
    <property type="project" value="UniProtKB-SubCell"/>
</dbReference>
<organism evidence="12 13">
    <name type="scientific">Dactylonectria macrodidyma</name>
    <dbReference type="NCBI Taxonomy" id="307937"/>
    <lineage>
        <taxon>Eukaryota</taxon>
        <taxon>Fungi</taxon>
        <taxon>Dikarya</taxon>
        <taxon>Ascomycota</taxon>
        <taxon>Pezizomycotina</taxon>
        <taxon>Sordariomycetes</taxon>
        <taxon>Hypocreomycetidae</taxon>
        <taxon>Hypocreales</taxon>
        <taxon>Nectriaceae</taxon>
        <taxon>Dactylonectria</taxon>
    </lineage>
</organism>
<keyword evidence="13" id="KW-1185">Reference proteome</keyword>
<dbReference type="InterPro" id="IPR032466">
    <property type="entry name" value="Metal_Hydrolase"/>
</dbReference>
<dbReference type="EMBL" id="JAGMUV010000012">
    <property type="protein sequence ID" value="KAH7137565.1"/>
    <property type="molecule type" value="Genomic_DNA"/>
</dbReference>
<dbReference type="SUPFAM" id="SSF51556">
    <property type="entry name" value="Metallo-dependent hydrolases"/>
    <property type="match status" value="1"/>
</dbReference>
<dbReference type="InterPro" id="IPR001365">
    <property type="entry name" value="A_deaminase_dom"/>
</dbReference>
<evidence type="ECO:0000256" key="7">
    <source>
        <dbReference type="ARBA" id="ARBA00022729"/>
    </source>
</evidence>
<accession>A0A9P9EFY1</accession>
<evidence type="ECO:0000256" key="5">
    <source>
        <dbReference type="ARBA" id="ARBA00022525"/>
    </source>
</evidence>